<dbReference type="InterPro" id="IPR051043">
    <property type="entry name" value="Sulfatase_Mod_Factor_Kinase"/>
</dbReference>
<dbReference type="SUPFAM" id="SSF109854">
    <property type="entry name" value="DinB/YfiT-like putative metalloenzymes"/>
    <property type="match status" value="1"/>
</dbReference>
<sequence length="413" mass="46841">MPIHSSFRNATPAQLAAMLQDARDYTLALFERFQAAGLDDPARVPYLAIVNPPLWELGHIAWFAEWFVLREAATSHPASARRACPLDAGDRWFDSNTVAHATRWKLDLPDTAAIKRYADEILRRILEKLAHAPDDATALYPFRLVLAHEDMHGEAFVYTLQTLGLTAPAILAGASLPVARESSTPPRDLHFESTTFQLGSPVTHEFVFDNEKWSHAVRLPAFDISSTPVSNREYRQFMLEGGYDSLQFWSAAGQAWLANTNRTAPRYWQRDGKMCERYGMTVALPDDEPVRHVNLHEAQAYCRWAGRRLPSEAEWELAALSGQAALPGRTALSGQPDFRWGDLWEWTSSPFEPYPGFTADRYLEYSAPWFGTHQVLRGASFVTRPRIRSARYRNFFMPERDDIFAGFRTCAIS</sequence>
<comment type="caution">
    <text evidence="2">The sequence shown here is derived from an EMBL/GenBank/DDBJ whole genome shotgun (WGS) entry which is preliminary data.</text>
</comment>
<dbReference type="InterPro" id="IPR016187">
    <property type="entry name" value="CTDL_fold"/>
</dbReference>
<dbReference type="Pfam" id="PF03781">
    <property type="entry name" value="FGE-sulfatase"/>
    <property type="match status" value="2"/>
</dbReference>
<dbReference type="InterPro" id="IPR005532">
    <property type="entry name" value="SUMF_dom"/>
</dbReference>
<keyword evidence="2" id="KW-0489">Methyltransferase</keyword>
<dbReference type="NCBIfam" id="NF041186">
    <property type="entry name" value="SenA"/>
    <property type="match status" value="1"/>
</dbReference>
<dbReference type="Proteomes" id="UP000070578">
    <property type="component" value="Unassembled WGS sequence"/>
</dbReference>
<evidence type="ECO:0000313" key="3">
    <source>
        <dbReference type="Proteomes" id="UP000070578"/>
    </source>
</evidence>
<evidence type="ECO:0000259" key="1">
    <source>
        <dbReference type="Pfam" id="PF03781"/>
    </source>
</evidence>
<dbReference type="GO" id="GO:0032259">
    <property type="term" value="P:methylation"/>
    <property type="evidence" value="ECO:0007669"/>
    <property type="project" value="UniProtKB-KW"/>
</dbReference>
<dbReference type="SUPFAM" id="SSF56436">
    <property type="entry name" value="C-type lectin-like"/>
    <property type="match status" value="1"/>
</dbReference>
<gene>
    <name evidence="2" type="ORF">AWT59_2323</name>
</gene>
<reference evidence="2 3" key="2">
    <citation type="submission" date="2016-03" db="EMBL/GenBank/DDBJ databases">
        <title>New uncultured bacterium of the family Gallionellaceae from acid mine drainage: description and reconstruction of genome based on metagenomic analysis of microbial community.</title>
        <authorList>
            <person name="Kadnikov V."/>
            <person name="Ivasenko D."/>
            <person name="Beletsky A."/>
            <person name="Mardanov A."/>
            <person name="Danilova E."/>
            <person name="Pimenov N."/>
            <person name="Karnachuk O."/>
            <person name="Ravin N."/>
        </authorList>
    </citation>
    <scope>NUCLEOTIDE SEQUENCE [LARGE SCALE GENOMIC DNA]</scope>
    <source>
        <strain evidence="2">ShG14-8</strain>
    </source>
</reference>
<organism evidence="2 3">
    <name type="scientific">Candidatus Gallionella acididurans</name>
    <dbReference type="NCBI Taxonomy" id="1796491"/>
    <lineage>
        <taxon>Bacteria</taxon>
        <taxon>Pseudomonadati</taxon>
        <taxon>Pseudomonadota</taxon>
        <taxon>Betaproteobacteria</taxon>
        <taxon>Nitrosomonadales</taxon>
        <taxon>Gallionellaceae</taxon>
        <taxon>Gallionella</taxon>
    </lineage>
</organism>
<evidence type="ECO:0000313" key="2">
    <source>
        <dbReference type="EMBL" id="KXS31535.1"/>
    </source>
</evidence>
<feature type="domain" description="Sulfatase-modifying factor enzyme-like" evidence="1">
    <location>
        <begin position="195"/>
        <end position="325"/>
    </location>
</feature>
<accession>A0A139BS47</accession>
<dbReference type="AlphaFoldDB" id="A0A139BS47"/>
<dbReference type="EMBL" id="LSLI01000069">
    <property type="protein sequence ID" value="KXS31535.1"/>
    <property type="molecule type" value="Genomic_DNA"/>
</dbReference>
<keyword evidence="2" id="KW-0808">Transferase</keyword>
<name>A0A139BS47_9PROT</name>
<protein>
    <submittedName>
        <fullName evidence="2">Putative methyltransferase family protein</fullName>
    </submittedName>
</protein>
<dbReference type="PANTHER" id="PTHR23150">
    <property type="entry name" value="SULFATASE MODIFYING FACTOR 1, 2"/>
    <property type="match status" value="1"/>
</dbReference>
<dbReference type="InterPro" id="IPR030809">
    <property type="entry name" value="EgtB_signatur"/>
</dbReference>
<dbReference type="Gene3D" id="3.90.1580.10">
    <property type="entry name" value="paralog of FGE (formylglycine-generating enzyme)"/>
    <property type="match status" value="2"/>
</dbReference>
<dbReference type="InterPro" id="IPR042095">
    <property type="entry name" value="SUMF_sf"/>
</dbReference>
<dbReference type="PATRIC" id="fig|1796491.3.peg.2537"/>
<reference evidence="2 3" key="1">
    <citation type="submission" date="2016-02" db="EMBL/GenBank/DDBJ databases">
        <authorList>
            <person name="Wen L."/>
            <person name="He K."/>
            <person name="Yang H."/>
        </authorList>
    </citation>
    <scope>NUCLEOTIDE SEQUENCE [LARGE SCALE GENOMIC DNA]</scope>
    <source>
        <strain evidence="2">ShG14-8</strain>
    </source>
</reference>
<dbReference type="InterPro" id="IPR034660">
    <property type="entry name" value="DinB/YfiT-like"/>
</dbReference>
<proteinExistence type="predicted"/>
<dbReference type="NCBIfam" id="TIGR04373">
    <property type="entry name" value="egtB_X_signatur"/>
    <property type="match status" value="1"/>
</dbReference>
<feature type="domain" description="Sulfatase-modifying factor enzyme-like" evidence="1">
    <location>
        <begin position="341"/>
        <end position="409"/>
    </location>
</feature>
<dbReference type="GO" id="GO:0008168">
    <property type="term" value="F:methyltransferase activity"/>
    <property type="evidence" value="ECO:0007669"/>
    <property type="project" value="UniProtKB-KW"/>
</dbReference>